<dbReference type="EMBL" id="VBAK01000071">
    <property type="protein sequence ID" value="TMI92123.1"/>
    <property type="molecule type" value="Genomic_DNA"/>
</dbReference>
<dbReference type="Gene3D" id="3.40.190.10">
    <property type="entry name" value="Periplasmic binding protein-like II"/>
    <property type="match status" value="2"/>
</dbReference>
<organism evidence="1 2">
    <name type="scientific">Candidatus Segetimicrobium genomatis</name>
    <dbReference type="NCBI Taxonomy" id="2569760"/>
    <lineage>
        <taxon>Bacteria</taxon>
        <taxon>Bacillati</taxon>
        <taxon>Candidatus Sysuimicrobiota</taxon>
        <taxon>Candidatus Sysuimicrobiia</taxon>
        <taxon>Candidatus Sysuimicrobiales</taxon>
        <taxon>Candidatus Segetimicrobiaceae</taxon>
        <taxon>Candidatus Segetimicrobium</taxon>
    </lineage>
</organism>
<accession>A0A537K8M3</accession>
<dbReference type="SUPFAM" id="SSF53850">
    <property type="entry name" value="Periplasmic binding protein-like II"/>
    <property type="match status" value="1"/>
</dbReference>
<dbReference type="PANTHER" id="PTHR42779">
    <property type="entry name" value="PROTEIN YNJB"/>
    <property type="match status" value="1"/>
</dbReference>
<gene>
    <name evidence="1" type="ORF">E6H00_03085</name>
</gene>
<dbReference type="Pfam" id="PF13416">
    <property type="entry name" value="SBP_bac_8"/>
    <property type="match status" value="1"/>
</dbReference>
<dbReference type="InterPro" id="IPR006059">
    <property type="entry name" value="SBP"/>
</dbReference>
<proteinExistence type="predicted"/>
<evidence type="ECO:0000313" key="2">
    <source>
        <dbReference type="Proteomes" id="UP000318509"/>
    </source>
</evidence>
<dbReference type="AlphaFoldDB" id="A0A537K8M3"/>
<reference evidence="1 2" key="1">
    <citation type="journal article" date="2019" name="Nat. Microbiol.">
        <title>Mediterranean grassland soil C-N compound turnover is dependent on rainfall and depth, and is mediated by genomically divergent microorganisms.</title>
        <authorList>
            <person name="Diamond S."/>
            <person name="Andeer P.F."/>
            <person name="Li Z."/>
            <person name="Crits-Christoph A."/>
            <person name="Burstein D."/>
            <person name="Anantharaman K."/>
            <person name="Lane K.R."/>
            <person name="Thomas B.C."/>
            <person name="Pan C."/>
            <person name="Northen T.R."/>
            <person name="Banfield J.F."/>
        </authorList>
    </citation>
    <scope>NUCLEOTIDE SEQUENCE [LARGE SCALE GENOMIC DNA]</scope>
    <source>
        <strain evidence="1">NP_3</strain>
    </source>
</reference>
<dbReference type="Proteomes" id="UP000318509">
    <property type="component" value="Unassembled WGS sequence"/>
</dbReference>
<dbReference type="PANTHER" id="PTHR42779:SF1">
    <property type="entry name" value="PROTEIN YNJB"/>
    <property type="match status" value="1"/>
</dbReference>
<protein>
    <submittedName>
        <fullName evidence="1">Extracellular solute-binding protein</fullName>
    </submittedName>
</protein>
<comment type="caution">
    <text evidence="1">The sequence shown here is derived from an EMBL/GenBank/DDBJ whole genome shotgun (WGS) entry which is preliminary data.</text>
</comment>
<evidence type="ECO:0000313" key="1">
    <source>
        <dbReference type="EMBL" id="TMI92123.1"/>
    </source>
</evidence>
<name>A0A537K8M3_9BACT</name>
<sequence>MGGDAMNRLGGIIAVIVIGLLGSVGPAAWAINPVGGGRFNVQSHIDLGTLSRANFTQVLTPVARTQSVVFYDFADTLCELLAKEVGDWSRASGVGVKHVCVDGDVATQQLIAERQAGKPPSADLFFLPNNNVRLMTGAGLVANVALVDLLPNAHGVDPSVARESRGYLHGGTALPFHRNQTVVAYNGQFVSKPPDTFASLAEFARTHPGKVAITTPNRGGSGSGFLETALLALAPQCAKDLYTYNIADAQAKDIAAKCMPSVVGYFKTLKPYVTFTNGNEASVQALANNTAYIATVWEDDLYTLATKGLVPPTVHPILLASGEVGDGDAMIVVAGTQKLEASLLLADFLMGDKVQIDKLEQTGSRTARVDLQTRGHIPATMAPFLLSDAMYHERTRTRINGVISNASVAIFIKEILQ</sequence>